<keyword evidence="1" id="KW-0812">Transmembrane</keyword>
<organism evidence="2 3">
    <name type="scientific">Pseudaminobacter soli</name>
    <name type="common">ex Li et al. 2025</name>
    <dbReference type="NCBI Taxonomy" id="1295366"/>
    <lineage>
        <taxon>Bacteria</taxon>
        <taxon>Pseudomonadati</taxon>
        <taxon>Pseudomonadota</taxon>
        <taxon>Alphaproteobacteria</taxon>
        <taxon>Hyphomicrobiales</taxon>
        <taxon>Phyllobacteriaceae</taxon>
        <taxon>Pseudaminobacter</taxon>
    </lineage>
</organism>
<dbReference type="RefSeq" id="WP_106726293.1">
    <property type="nucleotide sequence ID" value="NZ_PXYL01000014.1"/>
</dbReference>
<proteinExistence type="predicted"/>
<evidence type="ECO:0000256" key="1">
    <source>
        <dbReference type="SAM" id="Phobius"/>
    </source>
</evidence>
<protein>
    <submittedName>
        <fullName evidence="2">Uncharacterized protein</fullName>
    </submittedName>
</protein>
<name>A0A2P7S4I9_9HYPH</name>
<evidence type="ECO:0000313" key="3">
    <source>
        <dbReference type="Proteomes" id="UP000240653"/>
    </source>
</evidence>
<dbReference type="SUPFAM" id="SSF81442">
    <property type="entry name" value="Cytochrome c oxidase subunit I-like"/>
    <property type="match status" value="1"/>
</dbReference>
<feature type="transmembrane region" description="Helical" evidence="1">
    <location>
        <begin position="98"/>
        <end position="118"/>
    </location>
</feature>
<keyword evidence="3" id="KW-1185">Reference proteome</keyword>
<dbReference type="Gene3D" id="1.20.210.10">
    <property type="entry name" value="Cytochrome c oxidase-like, subunit I domain"/>
    <property type="match status" value="1"/>
</dbReference>
<keyword evidence="1" id="KW-1133">Transmembrane helix</keyword>
<dbReference type="AlphaFoldDB" id="A0A2P7S4I9"/>
<keyword evidence="1" id="KW-0472">Membrane</keyword>
<evidence type="ECO:0000313" key="2">
    <source>
        <dbReference type="EMBL" id="PSJ57393.1"/>
    </source>
</evidence>
<comment type="caution">
    <text evidence="2">The sequence shown here is derived from an EMBL/GenBank/DDBJ whole genome shotgun (WGS) entry which is preliminary data.</text>
</comment>
<dbReference type="EMBL" id="PXYL01000014">
    <property type="protein sequence ID" value="PSJ57393.1"/>
    <property type="molecule type" value="Genomic_DNA"/>
</dbReference>
<dbReference type="InterPro" id="IPR036927">
    <property type="entry name" value="Cyt_c_oxase-like_su1_sf"/>
</dbReference>
<sequence>MKASSISFSVAVLLALVGMVWGITMAISQDHSTMPAHAHLNLLGWVSLFLFGVFYHLHPTIDGGRTAVIQVAIWIVGTVVLTIGVGLVHSGTPAGDPIAGIGSLIVVAGMVLFGWIVVRRDQNAGVVDRKPMAARAK</sequence>
<dbReference type="Proteomes" id="UP000240653">
    <property type="component" value="Unassembled WGS sequence"/>
</dbReference>
<gene>
    <name evidence="2" type="ORF">C7I85_22680</name>
</gene>
<accession>A0A2P7S4I9</accession>
<feature type="transmembrane region" description="Helical" evidence="1">
    <location>
        <begin position="69"/>
        <end position="92"/>
    </location>
</feature>
<reference evidence="2 3" key="1">
    <citation type="submission" date="2018-03" db="EMBL/GenBank/DDBJ databases">
        <title>The draft genome of Mesorhizobium soli JCM 19897.</title>
        <authorList>
            <person name="Li L."/>
            <person name="Liu L."/>
            <person name="Liang L."/>
            <person name="Wang T."/>
            <person name="Zhang X."/>
        </authorList>
    </citation>
    <scope>NUCLEOTIDE SEQUENCE [LARGE SCALE GENOMIC DNA]</scope>
    <source>
        <strain evidence="2 3">JCM 19897</strain>
    </source>
</reference>
<feature type="transmembrane region" description="Helical" evidence="1">
    <location>
        <begin position="38"/>
        <end position="57"/>
    </location>
</feature>
<dbReference type="OrthoDB" id="9808748at2"/>